<evidence type="ECO:0000313" key="7">
    <source>
        <dbReference type="EMBL" id="RKQ33546.1"/>
    </source>
</evidence>
<protein>
    <submittedName>
        <fullName evidence="7">Lysoplasmalogenase</fullName>
    </submittedName>
</protein>
<dbReference type="Pfam" id="PF07947">
    <property type="entry name" value="YhhN"/>
    <property type="match status" value="1"/>
</dbReference>
<keyword evidence="3 6" id="KW-0812">Transmembrane</keyword>
<gene>
    <name evidence="7" type="ORF">D8M06_10080</name>
</gene>
<feature type="transmembrane region" description="Helical" evidence="6">
    <location>
        <begin position="159"/>
        <end position="180"/>
    </location>
</feature>
<accession>A0A495A2G9</accession>
<comment type="caution">
    <text evidence="7">The sequence shown here is derived from an EMBL/GenBank/DDBJ whole genome shotgun (WGS) entry which is preliminary data.</text>
</comment>
<comment type="subcellular location">
    <subcellularLocation>
        <location evidence="1">Membrane</location>
        <topology evidence="1">Multi-pass membrane protein</topology>
    </subcellularLocation>
</comment>
<reference evidence="7 8" key="1">
    <citation type="journal article" date="2016" name="Int. J. Syst. Evol. Microbiol.">
        <title>Oceanobacillus halophilus sp. nov., a novel moderately halophilic bacterium from a hypersaline lake.</title>
        <authorList>
            <person name="Amoozegar M.A."/>
            <person name="Bagheri M."/>
            <person name="Makhdoumi A."/>
            <person name="Nikou M.M."/>
            <person name="Fazeli S.A.S."/>
            <person name="Schumann P."/>
            <person name="Sproer C."/>
            <person name="Sanchez-Porro C."/>
            <person name="Ventosa A."/>
        </authorList>
    </citation>
    <scope>NUCLEOTIDE SEQUENCE [LARGE SCALE GENOMIC DNA]</scope>
    <source>
        <strain evidence="7 8">DSM 23996</strain>
    </source>
</reference>
<dbReference type="GO" id="GO:0016787">
    <property type="term" value="F:hydrolase activity"/>
    <property type="evidence" value="ECO:0007669"/>
    <property type="project" value="TreeGrafter"/>
</dbReference>
<dbReference type="PANTHER" id="PTHR31885">
    <property type="entry name" value="GH04784P"/>
    <property type="match status" value="1"/>
</dbReference>
<keyword evidence="5 6" id="KW-0472">Membrane</keyword>
<dbReference type="GO" id="GO:0016020">
    <property type="term" value="C:membrane"/>
    <property type="evidence" value="ECO:0007669"/>
    <property type="project" value="UniProtKB-SubCell"/>
</dbReference>
<name>A0A495A2G9_9BACI</name>
<evidence type="ECO:0000256" key="3">
    <source>
        <dbReference type="ARBA" id="ARBA00022692"/>
    </source>
</evidence>
<feature type="transmembrane region" description="Helical" evidence="6">
    <location>
        <begin position="58"/>
        <end position="91"/>
    </location>
</feature>
<dbReference type="OrthoDB" id="5592477at2"/>
<organism evidence="7 8">
    <name type="scientific">Oceanobacillus halophilus</name>
    <dbReference type="NCBI Taxonomy" id="930130"/>
    <lineage>
        <taxon>Bacteria</taxon>
        <taxon>Bacillati</taxon>
        <taxon>Bacillota</taxon>
        <taxon>Bacilli</taxon>
        <taxon>Bacillales</taxon>
        <taxon>Bacillaceae</taxon>
        <taxon>Oceanobacillus</taxon>
    </lineage>
</organism>
<keyword evidence="8" id="KW-1185">Reference proteome</keyword>
<proteinExistence type="inferred from homology"/>
<dbReference type="PANTHER" id="PTHR31885:SF6">
    <property type="entry name" value="GH04784P"/>
    <property type="match status" value="1"/>
</dbReference>
<keyword evidence="4 6" id="KW-1133">Transmembrane helix</keyword>
<feature type="transmembrane region" description="Helical" evidence="6">
    <location>
        <begin position="7"/>
        <end position="22"/>
    </location>
</feature>
<dbReference type="AlphaFoldDB" id="A0A495A2G9"/>
<comment type="similarity">
    <text evidence="2">Belongs to the TMEM86 family.</text>
</comment>
<dbReference type="Proteomes" id="UP000269301">
    <property type="component" value="Unassembled WGS sequence"/>
</dbReference>
<evidence type="ECO:0000256" key="5">
    <source>
        <dbReference type="ARBA" id="ARBA00023136"/>
    </source>
</evidence>
<evidence type="ECO:0000256" key="4">
    <source>
        <dbReference type="ARBA" id="ARBA00022989"/>
    </source>
</evidence>
<evidence type="ECO:0000256" key="6">
    <source>
        <dbReference type="SAM" id="Phobius"/>
    </source>
</evidence>
<feature type="transmembrane region" description="Helical" evidence="6">
    <location>
        <begin position="28"/>
        <end position="46"/>
    </location>
</feature>
<dbReference type="EMBL" id="RBZP01000006">
    <property type="protein sequence ID" value="RKQ33546.1"/>
    <property type="molecule type" value="Genomic_DNA"/>
</dbReference>
<feature type="transmembrane region" description="Helical" evidence="6">
    <location>
        <begin position="103"/>
        <end position="122"/>
    </location>
</feature>
<sequence>MILYRSPILILILSLFYIFIIPKEPLAFQLFFKVLPMALIIGYALNQFPKGKSKTHWFILTGLSFSIIGDATIHWFVIGLSAFLVGHFFYILGFIKQFRFSKIGLLLSIPIAIYSVWMMFQLTEALNKQGNQVLIIPVIIYIIAISIMFWTAIMTSNKWAYLGSLLFIISDSILAWNMFVSPISNAHQYIMLTYYAAQFFIAHSLSTFNESRKPTVW</sequence>
<dbReference type="InterPro" id="IPR012506">
    <property type="entry name" value="TMEM86B-like"/>
</dbReference>
<feature type="transmembrane region" description="Helical" evidence="6">
    <location>
        <begin position="134"/>
        <end position="153"/>
    </location>
</feature>
<evidence type="ECO:0000256" key="1">
    <source>
        <dbReference type="ARBA" id="ARBA00004141"/>
    </source>
</evidence>
<dbReference type="RefSeq" id="WP_121204276.1">
    <property type="nucleotide sequence ID" value="NZ_RBZP01000006.1"/>
</dbReference>
<evidence type="ECO:0000256" key="2">
    <source>
        <dbReference type="ARBA" id="ARBA00007375"/>
    </source>
</evidence>
<evidence type="ECO:0000313" key="8">
    <source>
        <dbReference type="Proteomes" id="UP000269301"/>
    </source>
</evidence>